<feature type="region of interest" description="Disordered" evidence="1">
    <location>
        <begin position="18"/>
        <end position="43"/>
    </location>
</feature>
<dbReference type="Proteomes" id="UP001195483">
    <property type="component" value="Unassembled WGS sequence"/>
</dbReference>
<keyword evidence="3" id="KW-1185">Reference proteome</keyword>
<proteinExistence type="predicted"/>
<evidence type="ECO:0000256" key="1">
    <source>
        <dbReference type="SAM" id="MobiDB-lite"/>
    </source>
</evidence>
<evidence type="ECO:0000313" key="3">
    <source>
        <dbReference type="Proteomes" id="UP001195483"/>
    </source>
</evidence>
<sequence>MNETVVRLERCLVHMDPELGSTSQSFGEGNSHVDRLSPRKPLKQTIYLREQPIRIQHN</sequence>
<dbReference type="EMBL" id="JAEAOA010000378">
    <property type="protein sequence ID" value="KAK3591398.1"/>
    <property type="molecule type" value="Genomic_DNA"/>
</dbReference>
<evidence type="ECO:0000313" key="2">
    <source>
        <dbReference type="EMBL" id="KAK3591398.1"/>
    </source>
</evidence>
<feature type="non-terminal residue" evidence="2">
    <location>
        <position position="58"/>
    </location>
</feature>
<name>A0AAE0SH84_9BIVA</name>
<gene>
    <name evidence="2" type="ORF">CHS0354_005320</name>
</gene>
<dbReference type="AlphaFoldDB" id="A0AAE0SH84"/>
<protein>
    <submittedName>
        <fullName evidence="2">Uncharacterized protein</fullName>
    </submittedName>
</protein>
<reference evidence="2" key="1">
    <citation type="journal article" date="2021" name="Genome Biol. Evol.">
        <title>A High-Quality Reference Genome for a Parasitic Bivalve with Doubly Uniparental Inheritance (Bivalvia: Unionida).</title>
        <authorList>
            <person name="Smith C.H."/>
        </authorList>
    </citation>
    <scope>NUCLEOTIDE SEQUENCE</scope>
    <source>
        <strain evidence="2">CHS0354</strain>
    </source>
</reference>
<accession>A0AAE0SH84</accession>
<comment type="caution">
    <text evidence="2">The sequence shown here is derived from an EMBL/GenBank/DDBJ whole genome shotgun (WGS) entry which is preliminary data.</text>
</comment>
<organism evidence="2 3">
    <name type="scientific">Potamilus streckersoni</name>
    <dbReference type="NCBI Taxonomy" id="2493646"/>
    <lineage>
        <taxon>Eukaryota</taxon>
        <taxon>Metazoa</taxon>
        <taxon>Spiralia</taxon>
        <taxon>Lophotrochozoa</taxon>
        <taxon>Mollusca</taxon>
        <taxon>Bivalvia</taxon>
        <taxon>Autobranchia</taxon>
        <taxon>Heteroconchia</taxon>
        <taxon>Palaeoheterodonta</taxon>
        <taxon>Unionida</taxon>
        <taxon>Unionoidea</taxon>
        <taxon>Unionidae</taxon>
        <taxon>Ambleminae</taxon>
        <taxon>Lampsilini</taxon>
        <taxon>Potamilus</taxon>
    </lineage>
</organism>
<reference evidence="2" key="3">
    <citation type="submission" date="2023-05" db="EMBL/GenBank/DDBJ databases">
        <authorList>
            <person name="Smith C.H."/>
        </authorList>
    </citation>
    <scope>NUCLEOTIDE SEQUENCE</scope>
    <source>
        <strain evidence="2">CHS0354</strain>
        <tissue evidence="2">Mantle</tissue>
    </source>
</reference>
<reference evidence="2" key="2">
    <citation type="journal article" date="2021" name="Genome Biol. Evol.">
        <title>Developing a high-quality reference genome for a parasitic bivalve with doubly uniparental inheritance (Bivalvia: Unionida).</title>
        <authorList>
            <person name="Smith C.H."/>
        </authorList>
    </citation>
    <scope>NUCLEOTIDE SEQUENCE</scope>
    <source>
        <strain evidence="2">CHS0354</strain>
        <tissue evidence="2">Mantle</tissue>
    </source>
</reference>